<dbReference type="PANTHER" id="PTHR30480">
    <property type="entry name" value="BETA-HEXOSAMINIDASE-RELATED"/>
    <property type="match status" value="1"/>
</dbReference>
<protein>
    <submittedName>
        <fullName evidence="8">Glycosyl hydrolase, putative (AFU_orthologue AFUA_4G13770)</fullName>
    </submittedName>
</protein>
<evidence type="ECO:0000259" key="7">
    <source>
        <dbReference type="Pfam" id="PF00933"/>
    </source>
</evidence>
<keyword evidence="6" id="KW-0732">Signal</keyword>
<dbReference type="OrthoDB" id="416222at2759"/>
<dbReference type="InterPro" id="IPR017853">
    <property type="entry name" value="GH"/>
</dbReference>
<dbReference type="STRING" id="227321.Q5B7X0"/>
<feature type="chain" id="PRO_5010310480" evidence="6">
    <location>
        <begin position="22"/>
        <end position="463"/>
    </location>
</feature>
<evidence type="ECO:0000256" key="5">
    <source>
        <dbReference type="ARBA" id="ARBA00023295"/>
    </source>
</evidence>
<evidence type="ECO:0000256" key="1">
    <source>
        <dbReference type="ARBA" id="ARBA00005336"/>
    </source>
</evidence>
<dbReference type="OMA" id="WQMAAEM"/>
<dbReference type="Proteomes" id="UP000000560">
    <property type="component" value="Chromosome VI"/>
</dbReference>
<dbReference type="GO" id="GO:0005975">
    <property type="term" value="P:carbohydrate metabolic process"/>
    <property type="evidence" value="ECO:0007669"/>
    <property type="project" value="InterPro"/>
</dbReference>
<evidence type="ECO:0000256" key="6">
    <source>
        <dbReference type="SAM" id="SignalP"/>
    </source>
</evidence>
<keyword evidence="3" id="KW-0325">Glycoprotein</keyword>
<dbReference type="CAZy" id="GH3">
    <property type="family name" value="Glycoside Hydrolase Family 3"/>
</dbReference>
<name>Q5B7X0_EMENI</name>
<dbReference type="GO" id="GO:0004553">
    <property type="term" value="F:hydrolase activity, hydrolyzing O-glycosyl compounds"/>
    <property type="evidence" value="ECO:0007669"/>
    <property type="project" value="InterPro"/>
</dbReference>
<comment type="similarity">
    <text evidence="1">Belongs to the glycosyl hydrolase 3 family.</text>
</comment>
<reference evidence="9" key="2">
    <citation type="journal article" date="2009" name="Fungal Genet. Biol.">
        <title>The 2008 update of the Aspergillus nidulans genome annotation: a community effort.</title>
        <authorList>
            <person name="Wortman J.R."/>
            <person name="Gilsenan J.M."/>
            <person name="Joardar V."/>
            <person name="Deegan J."/>
            <person name="Clutterbuck J."/>
            <person name="Andersen M.R."/>
            <person name="Archer D."/>
            <person name="Bencina M."/>
            <person name="Braus G."/>
            <person name="Coutinho P."/>
            <person name="von Dohren H."/>
            <person name="Doonan J."/>
            <person name="Driessen A.J."/>
            <person name="Durek P."/>
            <person name="Espeso E."/>
            <person name="Fekete E."/>
            <person name="Flipphi M."/>
            <person name="Estrada C.G."/>
            <person name="Geysens S."/>
            <person name="Goldman G."/>
            <person name="de Groot P.W."/>
            <person name="Hansen K."/>
            <person name="Harris S.D."/>
            <person name="Heinekamp T."/>
            <person name="Helmstaedt K."/>
            <person name="Henrissat B."/>
            <person name="Hofmann G."/>
            <person name="Homan T."/>
            <person name="Horio T."/>
            <person name="Horiuchi H."/>
            <person name="James S."/>
            <person name="Jones M."/>
            <person name="Karaffa L."/>
            <person name="Karanyi Z."/>
            <person name="Kato M."/>
            <person name="Keller N."/>
            <person name="Kelly D.E."/>
            <person name="Kiel J.A."/>
            <person name="Kim J.M."/>
            <person name="van der Klei I.J."/>
            <person name="Klis F.M."/>
            <person name="Kovalchuk A."/>
            <person name="Krasevec N."/>
            <person name="Kubicek C.P."/>
            <person name="Liu B."/>
            <person name="Maccabe A."/>
            <person name="Meyer V."/>
            <person name="Mirabito P."/>
            <person name="Miskei M."/>
            <person name="Mos M."/>
            <person name="Mullins J."/>
            <person name="Nelson D.R."/>
            <person name="Nielsen J."/>
            <person name="Oakley B.R."/>
            <person name="Osmani S.A."/>
            <person name="Pakula T."/>
            <person name="Paszewski A."/>
            <person name="Paulsen I."/>
            <person name="Pilsyk S."/>
            <person name="Pocsi I."/>
            <person name="Punt P.J."/>
            <person name="Ram A.F."/>
            <person name="Ren Q."/>
            <person name="Robellet X."/>
            <person name="Robson G."/>
            <person name="Seiboth B."/>
            <person name="van Solingen P."/>
            <person name="Specht T."/>
            <person name="Sun J."/>
            <person name="Taheri-Talesh N."/>
            <person name="Takeshita N."/>
            <person name="Ussery D."/>
            <person name="vanKuyk P.A."/>
            <person name="Visser H."/>
            <person name="van de Vondervoort P.J."/>
            <person name="de Vries R.P."/>
            <person name="Walton J."/>
            <person name="Xiang X."/>
            <person name="Xiong Y."/>
            <person name="Zeng A.P."/>
            <person name="Brandt B.W."/>
            <person name="Cornell M.J."/>
            <person name="van den Hondel C.A."/>
            <person name="Visser J."/>
            <person name="Oliver S.G."/>
            <person name="Turner G."/>
        </authorList>
    </citation>
    <scope>GENOME REANNOTATION</scope>
    <source>
        <strain evidence="9">FGSC A4 / ATCC 38163 / CBS 112.46 / NRRL 194 / M139</strain>
    </source>
</reference>
<dbReference type="eggNOG" id="ENOG502SJNP">
    <property type="taxonomic scope" value="Eukaryota"/>
</dbReference>
<dbReference type="Gene3D" id="3.20.20.300">
    <property type="entry name" value="Glycoside hydrolase, family 3, N-terminal domain"/>
    <property type="match status" value="1"/>
</dbReference>
<keyword evidence="5" id="KW-0326">Glycosidase</keyword>
<accession>C8VHR7</accession>
<dbReference type="InterPro" id="IPR036962">
    <property type="entry name" value="Glyco_hydro_3_N_sf"/>
</dbReference>
<dbReference type="RefSeq" id="XP_660964.1">
    <property type="nucleotide sequence ID" value="XM_655872.1"/>
</dbReference>
<evidence type="ECO:0000313" key="9">
    <source>
        <dbReference type="Proteomes" id="UP000000560"/>
    </source>
</evidence>
<dbReference type="InterPro" id="IPR001764">
    <property type="entry name" value="Glyco_hydro_3_N"/>
</dbReference>
<reference evidence="9" key="1">
    <citation type="journal article" date="2005" name="Nature">
        <title>Sequencing of Aspergillus nidulans and comparative analysis with A. fumigatus and A. oryzae.</title>
        <authorList>
            <person name="Galagan J.E."/>
            <person name="Calvo S.E."/>
            <person name="Cuomo C."/>
            <person name="Ma L.J."/>
            <person name="Wortman J.R."/>
            <person name="Batzoglou S."/>
            <person name="Lee S.I."/>
            <person name="Basturkmen M."/>
            <person name="Spevak C.C."/>
            <person name="Clutterbuck J."/>
            <person name="Kapitonov V."/>
            <person name="Jurka J."/>
            <person name="Scazzocchio C."/>
            <person name="Farman M."/>
            <person name="Butler J."/>
            <person name="Purcell S."/>
            <person name="Harris S."/>
            <person name="Braus G.H."/>
            <person name="Draht O."/>
            <person name="Busch S."/>
            <person name="D'Enfert C."/>
            <person name="Bouchier C."/>
            <person name="Goldman G.H."/>
            <person name="Bell-Pedersen D."/>
            <person name="Griffiths-Jones S."/>
            <person name="Doonan J.H."/>
            <person name="Yu J."/>
            <person name="Vienken K."/>
            <person name="Pain A."/>
            <person name="Freitag M."/>
            <person name="Selker E.U."/>
            <person name="Archer D.B."/>
            <person name="Penalva M.A."/>
            <person name="Oakley B.R."/>
            <person name="Momany M."/>
            <person name="Tanaka T."/>
            <person name="Kumagai T."/>
            <person name="Asai K."/>
            <person name="Machida M."/>
            <person name="Nierman W.C."/>
            <person name="Denning D.W."/>
            <person name="Caddick M."/>
            <person name="Hynes M."/>
            <person name="Paoletti M."/>
            <person name="Fischer R."/>
            <person name="Miller B."/>
            <person name="Dyer P."/>
            <person name="Sachs M.S."/>
            <person name="Osmani S.A."/>
            <person name="Birren B.W."/>
        </authorList>
    </citation>
    <scope>NUCLEOTIDE SEQUENCE [LARGE SCALE GENOMIC DNA]</scope>
    <source>
        <strain evidence="9">FGSC A4 / ATCC 38163 / CBS 112.46 / NRRL 194 / M139</strain>
    </source>
</reference>
<keyword evidence="2 8" id="KW-0378">Hydrolase</keyword>
<dbReference type="InParanoid" id="Q5B7X0"/>
<feature type="domain" description="Glycoside hydrolase family 3 N-terminal" evidence="7">
    <location>
        <begin position="41"/>
        <end position="341"/>
    </location>
</feature>
<gene>
    <name evidence="8" type="ORF">ANIA_03360</name>
</gene>
<dbReference type="AlphaFoldDB" id="Q5B7X0"/>
<dbReference type="GeneID" id="2873756"/>
<dbReference type="InterPro" id="IPR050226">
    <property type="entry name" value="NagZ_Beta-hexosaminidase"/>
</dbReference>
<dbReference type="KEGG" id="ani:ANIA_03360"/>
<keyword evidence="9" id="KW-1185">Reference proteome</keyword>
<dbReference type="EMBL" id="BN001306">
    <property type="protein sequence ID" value="CBF82868.1"/>
    <property type="molecule type" value="Genomic_DNA"/>
</dbReference>
<evidence type="ECO:0000256" key="4">
    <source>
        <dbReference type="ARBA" id="ARBA00023277"/>
    </source>
</evidence>
<proteinExistence type="inferred from homology"/>
<organism evidence="8 9">
    <name type="scientific">Emericella nidulans (strain FGSC A4 / ATCC 38163 / CBS 112.46 / NRRL 194 / M139)</name>
    <name type="common">Aspergillus nidulans</name>
    <dbReference type="NCBI Taxonomy" id="227321"/>
    <lineage>
        <taxon>Eukaryota</taxon>
        <taxon>Fungi</taxon>
        <taxon>Dikarya</taxon>
        <taxon>Ascomycota</taxon>
        <taxon>Pezizomycotina</taxon>
        <taxon>Eurotiomycetes</taxon>
        <taxon>Eurotiomycetidae</taxon>
        <taxon>Eurotiales</taxon>
        <taxon>Aspergillaceae</taxon>
        <taxon>Aspergillus</taxon>
        <taxon>Aspergillus subgen. Nidulantes</taxon>
    </lineage>
</organism>
<evidence type="ECO:0000313" key="8">
    <source>
        <dbReference type="EMBL" id="CBF82868.1"/>
    </source>
</evidence>
<evidence type="ECO:0000256" key="2">
    <source>
        <dbReference type="ARBA" id="ARBA00022801"/>
    </source>
</evidence>
<dbReference type="HOGENOM" id="CLU_008392_0_1_1"/>
<dbReference type="SUPFAM" id="SSF51445">
    <property type="entry name" value="(Trans)glycosidases"/>
    <property type="match status" value="1"/>
</dbReference>
<feature type="signal peptide" evidence="6">
    <location>
        <begin position="1"/>
        <end position="21"/>
    </location>
</feature>
<sequence>MKWTTACLAPLLGLAAAGSKAQIGQHVIFSYPGETPPEHLFDLIRAGEVGGVIIFGENVTEDLPETIERFLSTYRESPAYNGTPLLIMTDQEGGQIRRLPGAPEQTAREVGDSSDPFAAAGEMGAGAAETLTSYNMNANLAPVLAVYREEGDFTDRYGRSYSNNATVVSGCAAQFVENQQGANVLATAKHFPGLGAAATEENTDERPVTIDISLDEIRTVDEVPYHDVIQAGVAMIMPSWAIYPALDAERPAGMSSRWIQEELRGRLGYDGVIITDAIEAGSLGAFGDDNNRALLAKKAGVDLLLASGRNVTQGESIVAALDAALESGELSQDELDASKSRQAWQLDHLAVVLIIREGIQVDMSSMQSNCFFTVSLAQRLEEKASNSVHLYSDPPPALECPSTRLQEPECQGYYRAQFVWEEPGHFRLVRVDRTAGGIEDPPVAHYTRRSCSVFTYSLRRCGD</sequence>
<evidence type="ECO:0000256" key="3">
    <source>
        <dbReference type="ARBA" id="ARBA00023180"/>
    </source>
</evidence>
<dbReference type="PANTHER" id="PTHR30480:SF14">
    <property type="entry name" value="HYDROLASE, PUTATIVE (AFU_ORTHOLOGUE AFUA_4G13770)-RELATED"/>
    <property type="match status" value="1"/>
</dbReference>
<keyword evidence="4" id="KW-0119">Carbohydrate metabolism</keyword>
<dbReference type="Pfam" id="PF00933">
    <property type="entry name" value="Glyco_hydro_3"/>
    <property type="match status" value="1"/>
</dbReference>
<accession>Q5B7X0</accession>